<reference evidence="2" key="1">
    <citation type="submission" date="2022-04" db="EMBL/GenBank/DDBJ databases">
        <title>Carnegiea gigantea Genome sequencing and assembly v2.</title>
        <authorList>
            <person name="Copetti D."/>
            <person name="Sanderson M.J."/>
            <person name="Burquez A."/>
            <person name="Wojciechowski M.F."/>
        </authorList>
    </citation>
    <scope>NUCLEOTIDE SEQUENCE</scope>
    <source>
        <strain evidence="2">SGP5-SGP5p</strain>
        <tissue evidence="2">Aerial part</tissue>
    </source>
</reference>
<sequence>MEKGPEKRKARKNNPEKPPRKKAKRGKCPYKEAIEKHMVFESLLGNAEQKKKSGKQNATKKLDARLIHISEVEIFDDFDEEETAETTNYLSYEEQYVDGDDDQMSKEEETIISNIIKCALVVSHSISANDNHRSPPPALVTFIQMAQSKKEGKGNNKEVEDTGCAS</sequence>
<organism evidence="2 3">
    <name type="scientific">Carnegiea gigantea</name>
    <dbReference type="NCBI Taxonomy" id="171969"/>
    <lineage>
        <taxon>Eukaryota</taxon>
        <taxon>Viridiplantae</taxon>
        <taxon>Streptophyta</taxon>
        <taxon>Embryophyta</taxon>
        <taxon>Tracheophyta</taxon>
        <taxon>Spermatophyta</taxon>
        <taxon>Magnoliopsida</taxon>
        <taxon>eudicotyledons</taxon>
        <taxon>Gunneridae</taxon>
        <taxon>Pentapetalae</taxon>
        <taxon>Caryophyllales</taxon>
        <taxon>Cactineae</taxon>
        <taxon>Cactaceae</taxon>
        <taxon>Cactoideae</taxon>
        <taxon>Echinocereeae</taxon>
        <taxon>Carnegiea</taxon>
    </lineage>
</organism>
<evidence type="ECO:0000313" key="2">
    <source>
        <dbReference type="EMBL" id="KAJ8425496.1"/>
    </source>
</evidence>
<evidence type="ECO:0000256" key="1">
    <source>
        <dbReference type="SAM" id="MobiDB-lite"/>
    </source>
</evidence>
<feature type="region of interest" description="Disordered" evidence="1">
    <location>
        <begin position="146"/>
        <end position="166"/>
    </location>
</feature>
<gene>
    <name evidence="2" type="ORF">Cgig2_028514</name>
</gene>
<dbReference type="EMBL" id="JAKOGI010001463">
    <property type="protein sequence ID" value="KAJ8425496.1"/>
    <property type="molecule type" value="Genomic_DNA"/>
</dbReference>
<feature type="compositionally biased region" description="Basic and acidic residues" evidence="1">
    <location>
        <begin position="1"/>
        <end position="18"/>
    </location>
</feature>
<accession>A0A9Q1JLY3</accession>
<comment type="caution">
    <text evidence="2">The sequence shown here is derived from an EMBL/GenBank/DDBJ whole genome shotgun (WGS) entry which is preliminary data.</text>
</comment>
<dbReference type="Proteomes" id="UP001153076">
    <property type="component" value="Unassembled WGS sequence"/>
</dbReference>
<feature type="compositionally biased region" description="Basic residues" evidence="1">
    <location>
        <begin position="19"/>
        <end position="28"/>
    </location>
</feature>
<dbReference type="AlphaFoldDB" id="A0A9Q1JLY3"/>
<feature type="region of interest" description="Disordered" evidence="1">
    <location>
        <begin position="1"/>
        <end position="28"/>
    </location>
</feature>
<name>A0A9Q1JLY3_9CARY</name>
<feature type="compositionally biased region" description="Basic and acidic residues" evidence="1">
    <location>
        <begin position="148"/>
        <end position="160"/>
    </location>
</feature>
<keyword evidence="3" id="KW-1185">Reference proteome</keyword>
<evidence type="ECO:0000313" key="3">
    <source>
        <dbReference type="Proteomes" id="UP001153076"/>
    </source>
</evidence>
<proteinExistence type="predicted"/>
<protein>
    <submittedName>
        <fullName evidence="2">Uncharacterized protein</fullName>
    </submittedName>
</protein>